<evidence type="ECO:0000256" key="1">
    <source>
        <dbReference type="SAM" id="MobiDB-lite"/>
    </source>
</evidence>
<feature type="region of interest" description="Disordered" evidence="1">
    <location>
        <begin position="142"/>
        <end position="168"/>
    </location>
</feature>
<comment type="caution">
    <text evidence="2">The sequence shown here is derived from an EMBL/GenBank/DDBJ whole genome shotgun (WGS) entry which is preliminary data.</text>
</comment>
<dbReference type="OrthoDB" id="5985335at2759"/>
<evidence type="ECO:0000313" key="3">
    <source>
        <dbReference type="Proteomes" id="UP000770661"/>
    </source>
</evidence>
<feature type="compositionally biased region" description="Basic and acidic residues" evidence="1">
    <location>
        <begin position="151"/>
        <end position="168"/>
    </location>
</feature>
<name>A0A8J5D1C6_CHIOP</name>
<keyword evidence="3" id="KW-1185">Reference proteome</keyword>
<dbReference type="AlphaFoldDB" id="A0A8J5D1C6"/>
<proteinExistence type="predicted"/>
<accession>A0A8J5D1C6</accession>
<gene>
    <name evidence="2" type="ORF">GWK47_037599</name>
</gene>
<dbReference type="Proteomes" id="UP000770661">
    <property type="component" value="Unassembled WGS sequence"/>
</dbReference>
<dbReference type="EMBL" id="JACEEZ010005051">
    <property type="protein sequence ID" value="KAG0725942.1"/>
    <property type="molecule type" value="Genomic_DNA"/>
</dbReference>
<reference evidence="2" key="1">
    <citation type="submission" date="2020-07" db="EMBL/GenBank/DDBJ databases">
        <title>The High-quality genome of the commercially important snow crab, Chionoecetes opilio.</title>
        <authorList>
            <person name="Jeong J.-H."/>
            <person name="Ryu S."/>
        </authorList>
    </citation>
    <scope>NUCLEOTIDE SEQUENCE</scope>
    <source>
        <strain evidence="2">MADBK_172401_WGS</strain>
        <tissue evidence="2">Digestive gland</tissue>
    </source>
</reference>
<sequence>MPPHPPTDVRSWFGLSNRGALPGDAPVWALRTPKNRVGRGCKMGQSWRRSSPPGKNTIGRLGAEGLRFYVCRALRSSLTTVAGVLGFPFLQILRVVSEVALCARGGLKLVLLGPTSPRPRGKYSTLGGNACLAWCPKRHPSSSLAAKKSRSHDPKGPFKDFWNKAKRA</sequence>
<protein>
    <submittedName>
        <fullName evidence="2">Uncharacterized protein</fullName>
    </submittedName>
</protein>
<organism evidence="2 3">
    <name type="scientific">Chionoecetes opilio</name>
    <name type="common">Atlantic snow crab</name>
    <name type="synonym">Cancer opilio</name>
    <dbReference type="NCBI Taxonomy" id="41210"/>
    <lineage>
        <taxon>Eukaryota</taxon>
        <taxon>Metazoa</taxon>
        <taxon>Ecdysozoa</taxon>
        <taxon>Arthropoda</taxon>
        <taxon>Crustacea</taxon>
        <taxon>Multicrustacea</taxon>
        <taxon>Malacostraca</taxon>
        <taxon>Eumalacostraca</taxon>
        <taxon>Eucarida</taxon>
        <taxon>Decapoda</taxon>
        <taxon>Pleocyemata</taxon>
        <taxon>Brachyura</taxon>
        <taxon>Eubrachyura</taxon>
        <taxon>Majoidea</taxon>
        <taxon>Majidae</taxon>
        <taxon>Chionoecetes</taxon>
    </lineage>
</organism>
<evidence type="ECO:0000313" key="2">
    <source>
        <dbReference type="EMBL" id="KAG0725942.1"/>
    </source>
</evidence>